<reference evidence="2" key="1">
    <citation type="submission" date="2016-10" db="EMBL/GenBank/DDBJ databases">
        <authorList>
            <person name="Varghese N."/>
            <person name="Submissions S."/>
        </authorList>
    </citation>
    <scope>NUCLEOTIDE SEQUENCE [LARGE SCALE GENOMIC DNA]</scope>
    <source>
        <strain evidence="2">IBRC-M 10655</strain>
    </source>
</reference>
<protein>
    <submittedName>
        <fullName evidence="1">Uncharacterized protein</fullName>
    </submittedName>
</protein>
<sequence length="282" mass="29973">MVAAVFVLFITSPDPEPTGPDPDLAEVVREHTDGLRPDARYRPPDDAERHAFVRGLRALGVGQDAEALRALGFSVDVGTDRATGRRFALAVNAAGERAWGLYLIDLSEPSRLLVEVPHPNYDLRTEVVGLALWRAVPGSLLAVSGTHRKAANGAGDVAHRADSMFHALATDFAERGVAQVQLHGFDDASLPGEEVVLSVGTDSPGPAAQRAADRMSDAGLAVCLPWRTTCGRLEGTRNKQGIAAAGADSLFLHVEMNRSVRDSRTEWTAVVDALAGADLTRG</sequence>
<dbReference type="AlphaFoldDB" id="A0A1H0W3Z7"/>
<evidence type="ECO:0000313" key="2">
    <source>
        <dbReference type="Proteomes" id="UP000199651"/>
    </source>
</evidence>
<dbReference type="STRING" id="504798.SAMN05421871_10795"/>
<accession>A0A1H0W3Z7</accession>
<name>A0A1H0W3Z7_9PSEU</name>
<proteinExistence type="predicted"/>
<dbReference type="EMBL" id="FNJB01000017">
    <property type="protein sequence ID" value="SDP85459.1"/>
    <property type="molecule type" value="Genomic_DNA"/>
</dbReference>
<evidence type="ECO:0000313" key="1">
    <source>
        <dbReference type="EMBL" id="SDP85459.1"/>
    </source>
</evidence>
<keyword evidence="2" id="KW-1185">Reference proteome</keyword>
<organism evidence="1 2">
    <name type="scientific">Actinokineospora alba</name>
    <dbReference type="NCBI Taxonomy" id="504798"/>
    <lineage>
        <taxon>Bacteria</taxon>
        <taxon>Bacillati</taxon>
        <taxon>Actinomycetota</taxon>
        <taxon>Actinomycetes</taxon>
        <taxon>Pseudonocardiales</taxon>
        <taxon>Pseudonocardiaceae</taxon>
        <taxon>Actinokineospora</taxon>
    </lineage>
</organism>
<gene>
    <name evidence="1" type="ORF">SAMN05192558_11795</name>
</gene>
<dbReference type="Proteomes" id="UP000199651">
    <property type="component" value="Unassembled WGS sequence"/>
</dbReference>